<reference evidence="2" key="1">
    <citation type="submission" date="2017-09" db="EMBL/GenBank/DDBJ databases">
        <title>Depth-based differentiation of microbial function through sediment-hosted aquifers and enrichment of novel symbionts in the deep terrestrial subsurface.</title>
        <authorList>
            <person name="Probst A.J."/>
            <person name="Ladd B."/>
            <person name="Jarett J.K."/>
            <person name="Geller-Mcgrath D.E."/>
            <person name="Sieber C.M.K."/>
            <person name="Emerson J.B."/>
            <person name="Anantharaman K."/>
            <person name="Thomas B.C."/>
            <person name="Malmstrom R."/>
            <person name="Stieglmeier M."/>
            <person name="Klingl A."/>
            <person name="Woyke T."/>
            <person name="Ryan C.M."/>
            <person name="Banfield J.F."/>
        </authorList>
    </citation>
    <scope>NUCLEOTIDE SEQUENCE [LARGE SCALE GENOMIC DNA]</scope>
</reference>
<dbReference type="EMBL" id="PFSC01000048">
    <property type="protein sequence ID" value="PJC33240.1"/>
    <property type="molecule type" value="Genomic_DNA"/>
</dbReference>
<evidence type="ECO:0000313" key="2">
    <source>
        <dbReference type="Proteomes" id="UP000231383"/>
    </source>
</evidence>
<sequence>MDSSPPSVLSILIIQEPCFQVLLSFEMGSKEYLKQGVSHCGAYSVKGVLGAVGLDKTHHPKEYHLNWFCRLTGLTLNKQY</sequence>
<organism evidence="1 2">
    <name type="scientific">Candidatus Roizmanbacteria bacterium CG_4_9_14_0_2_um_filter_39_13</name>
    <dbReference type="NCBI Taxonomy" id="1974839"/>
    <lineage>
        <taxon>Bacteria</taxon>
        <taxon>Candidatus Roizmaniibacteriota</taxon>
    </lineage>
</organism>
<accession>A0A2M8F1U9</accession>
<name>A0A2M8F1U9_9BACT</name>
<evidence type="ECO:0000313" key="1">
    <source>
        <dbReference type="EMBL" id="PJC33240.1"/>
    </source>
</evidence>
<dbReference type="Proteomes" id="UP000231383">
    <property type="component" value="Unassembled WGS sequence"/>
</dbReference>
<comment type="caution">
    <text evidence="1">The sequence shown here is derived from an EMBL/GenBank/DDBJ whole genome shotgun (WGS) entry which is preliminary data.</text>
</comment>
<proteinExistence type="predicted"/>
<gene>
    <name evidence="1" type="ORF">CO051_01835</name>
</gene>
<dbReference type="AlphaFoldDB" id="A0A2M8F1U9"/>
<protein>
    <submittedName>
        <fullName evidence="1">Uncharacterized protein</fullName>
    </submittedName>
</protein>